<protein>
    <submittedName>
        <fullName evidence="1">Uncharacterized protein</fullName>
    </submittedName>
</protein>
<sequence>MKDSKRKPGFTNLKSRQLGFGLVEVLVSIGILGVVGLAVISQQKLSTKSVTEISSEAEINNIFRRVISEISDEAVCSTTNNFLGKNPNNTAQTALYTATGTAFLQENGNYGLTGTGASTTSQGQIQVTDIRTVANGVNEMILKVSFQRKGAGLLTFTTPTVTKELPLNTILDASGNITSCFGNFDQIAKNAVNLACQGNAAKYDAPTAANPYGTCTHNNLDITNTAAGCPDGQYIKAVTTSSGRTEYTCASLNHACPTGQFVTGYDNAGNVKCGYALKPCAAGSVLLKNSAGAYTCTAVDCTIYGIFYAFAGFNANGGIICREIGFQRNCGANNFSRQVNANGDVDCNAMALNARTCPEGQRITGVDSAGTPTCAAFINLPASCNAGEAMRGIDANGNPICDRVYRLMRCNGTGSSHNDKHCTDAGGYVANMGGSNSMCVFNGSSCPSGWARCSQWGYQYTTSCTDISNTYYCDANRQTRYAVPYGGSGNWQDQPQNSTTCYSWNGYPNTSHACYASAYTSVTTNQTQVGCY</sequence>
<name>A0A2K9NWK0_BACTC</name>
<evidence type="ECO:0000313" key="2">
    <source>
        <dbReference type="Proteomes" id="UP000235584"/>
    </source>
</evidence>
<gene>
    <name evidence="1" type="ORF">C0V70_17660</name>
</gene>
<reference evidence="1 2" key="1">
    <citation type="submission" date="2018-01" db="EMBL/GenBank/DDBJ databases">
        <title>Complete genome sequence of Bacteriovorax stolpii DSM12778.</title>
        <authorList>
            <person name="Tang B."/>
            <person name="Chang J."/>
        </authorList>
    </citation>
    <scope>NUCLEOTIDE SEQUENCE [LARGE SCALE GENOMIC DNA]</scope>
    <source>
        <strain evidence="1 2">DSM 12778</strain>
    </source>
</reference>
<keyword evidence="2" id="KW-1185">Reference proteome</keyword>
<dbReference type="EMBL" id="CP025704">
    <property type="protein sequence ID" value="AUN99898.1"/>
    <property type="molecule type" value="Genomic_DNA"/>
</dbReference>
<dbReference type="InterPro" id="IPR012902">
    <property type="entry name" value="N_methyl_site"/>
</dbReference>
<dbReference type="KEGG" id="bsto:C0V70_17660"/>
<accession>A0A2K9NWK0</accession>
<dbReference type="Proteomes" id="UP000235584">
    <property type="component" value="Chromosome"/>
</dbReference>
<evidence type="ECO:0000313" key="1">
    <source>
        <dbReference type="EMBL" id="AUN99898.1"/>
    </source>
</evidence>
<organism evidence="1 2">
    <name type="scientific">Bacteriovorax stolpii</name>
    <name type="common">Bdellovibrio stolpii</name>
    <dbReference type="NCBI Taxonomy" id="960"/>
    <lineage>
        <taxon>Bacteria</taxon>
        <taxon>Pseudomonadati</taxon>
        <taxon>Bdellovibrionota</taxon>
        <taxon>Bacteriovoracia</taxon>
        <taxon>Bacteriovoracales</taxon>
        <taxon>Bacteriovoracaceae</taxon>
        <taxon>Bacteriovorax</taxon>
    </lineage>
</organism>
<dbReference type="Pfam" id="PF07963">
    <property type="entry name" value="N_methyl"/>
    <property type="match status" value="1"/>
</dbReference>
<dbReference type="AlphaFoldDB" id="A0A2K9NWK0"/>
<dbReference type="RefSeq" id="WP_102245187.1">
    <property type="nucleotide sequence ID" value="NZ_CP025704.1"/>
</dbReference>
<proteinExistence type="predicted"/>